<feature type="region of interest" description="Disordered" evidence="1">
    <location>
        <begin position="435"/>
        <end position="517"/>
    </location>
</feature>
<evidence type="ECO:0000256" key="1">
    <source>
        <dbReference type="SAM" id="MobiDB-lite"/>
    </source>
</evidence>
<evidence type="ECO:0000313" key="3">
    <source>
        <dbReference type="Proteomes" id="UP000070505"/>
    </source>
</evidence>
<name>A0A135Z818_GARVA</name>
<dbReference type="NCBIfam" id="TIGR03624">
    <property type="entry name" value="putative hydrolase"/>
    <property type="match status" value="1"/>
</dbReference>
<organism evidence="2 3">
    <name type="scientific">Gardnerella vaginalis</name>
    <dbReference type="NCBI Taxonomy" id="2702"/>
    <lineage>
        <taxon>Bacteria</taxon>
        <taxon>Bacillati</taxon>
        <taxon>Actinomycetota</taxon>
        <taxon>Actinomycetes</taxon>
        <taxon>Bifidobacteriales</taxon>
        <taxon>Bifidobacteriaceae</taxon>
        <taxon>Gardnerella</taxon>
    </lineage>
</organism>
<keyword evidence="2" id="KW-0378">Hydrolase</keyword>
<dbReference type="InterPro" id="IPR018766">
    <property type="entry name" value="Zinicin_2"/>
</dbReference>
<dbReference type="RefSeq" id="WP_075523449.1">
    <property type="nucleotide sequence ID" value="NZ_KQ961857.1"/>
</dbReference>
<evidence type="ECO:0000313" key="2">
    <source>
        <dbReference type="EMBL" id="KXI17801.1"/>
    </source>
</evidence>
<dbReference type="EMBL" id="LSRC01000020">
    <property type="protein sequence ID" value="KXI17801.1"/>
    <property type="molecule type" value="Genomic_DNA"/>
</dbReference>
<dbReference type="PANTHER" id="PTHR39420:SF2">
    <property type="entry name" value="HYDROLASE"/>
    <property type="match status" value="1"/>
</dbReference>
<dbReference type="Gene3D" id="1.20.150.30">
    <property type="entry name" value="Zincin-like metallopeptidase, N-terminal domain"/>
    <property type="match status" value="1"/>
</dbReference>
<comment type="caution">
    <text evidence="2">The sequence shown here is derived from an EMBL/GenBank/DDBJ whole genome shotgun (WGS) entry which is preliminary data.</text>
</comment>
<feature type="compositionally biased region" description="Low complexity" evidence="1">
    <location>
        <begin position="474"/>
        <end position="501"/>
    </location>
</feature>
<dbReference type="AlphaFoldDB" id="A0A135Z818"/>
<accession>A0A135Z818</accession>
<reference evidence="2 3" key="1">
    <citation type="submission" date="2016-02" db="EMBL/GenBank/DDBJ databases">
        <authorList>
            <person name="Wen L."/>
            <person name="He K."/>
            <person name="Yang H."/>
        </authorList>
    </citation>
    <scope>NUCLEOTIDE SEQUENCE [LARGE SCALE GENOMIC DNA]</scope>
    <source>
        <strain evidence="2 3">CMW7778B</strain>
    </source>
</reference>
<dbReference type="Proteomes" id="UP000070505">
    <property type="component" value="Unassembled WGS sequence"/>
</dbReference>
<feature type="compositionally biased region" description="Low complexity" evidence="1">
    <location>
        <begin position="555"/>
        <end position="581"/>
    </location>
</feature>
<gene>
    <name evidence="2" type="ORF">HMPREF3230_00600</name>
</gene>
<proteinExistence type="predicted"/>
<dbReference type="PANTHER" id="PTHR39420">
    <property type="match status" value="1"/>
</dbReference>
<sequence>MNEEEIRQWLIKCFGPVQGEEAWQQLNQLPFEVRNQLMNQKPDDLPNPEEVRTMMQAFSDGGLNSPVEMTDTLQKGPINAKLAQSLALQQATGDNSSVNADVADGLRRSISKANLWLDITTNFNPAPGNPDILSRGNWVEGTIESWIKFATPVARAISDAFTSVIANRFSDIDDAEISGVFAGVVPIPLPKGMNNPVQLMKLLANTSFAMQLGSAAGALSHEVHGSFDQGIALLKNPAGGLIPYNCIDYAKVWGLNTTEVMDYLALRELAHARLFASVPWLMTRFEALIIKYSNGINIDLDAMEDQLRDVDPMNPEAISGAVNLSKVGNNDSDEQKQALKSFETLLALTEGWVDCVTWRAGMAHIPHIDQLREMTRRERAAGGPAEVTFESLLGLNLRPKRMREAADLWEKITQENGIEKRDSLWAHPDLLPELHENDSLTNSTDSTNSTNSQSEISSNDENDLQISNIDPKNENTNCENHNNTENNTDNNTDTNANDINNSESITDLNEDKKEKDSENLKDLKDLKDLDNLDSINWDDELSKLLENMNSEKNDNNNSDPNNSDSNNCANKNLDNNNNDNNNDSKSENKDDNNLE</sequence>
<feature type="compositionally biased region" description="Basic and acidic residues" evidence="1">
    <location>
        <begin position="582"/>
        <end position="595"/>
    </location>
</feature>
<protein>
    <submittedName>
        <fullName evidence="2">Putative hydrolase</fullName>
    </submittedName>
</protein>
<dbReference type="GO" id="GO:0016787">
    <property type="term" value="F:hydrolase activity"/>
    <property type="evidence" value="ECO:0007669"/>
    <property type="project" value="UniProtKB-KW"/>
</dbReference>
<feature type="compositionally biased region" description="Low complexity" evidence="1">
    <location>
        <begin position="439"/>
        <end position="454"/>
    </location>
</feature>
<dbReference type="PATRIC" id="fig|2702.101.peg.584"/>
<dbReference type="InterPro" id="IPR042271">
    <property type="entry name" value="Zinicin_2_N"/>
</dbReference>
<dbReference type="Pfam" id="PF10103">
    <property type="entry name" value="Zincin_2"/>
    <property type="match status" value="1"/>
</dbReference>
<dbReference type="SUPFAM" id="SSF55486">
    <property type="entry name" value="Metalloproteases ('zincins'), catalytic domain"/>
    <property type="match status" value="1"/>
</dbReference>
<feature type="region of interest" description="Disordered" evidence="1">
    <location>
        <begin position="547"/>
        <end position="595"/>
    </location>
</feature>